<sequence length="442" mass="48921">MTAVPESSDDPSSAPEMVGGTSSSTSTSTNGPPRLDQIPTVDLLGEIRRRQAILSRPERRVVLTGPQGAGVGIATQAARLARAWGICDINHQQLVEEEAAAAAREQQHGGDPTTTGGGVPAIVEAMKAPQCRRGFVLHHIQPDNSALSMMKVEKELDHFGMSPIDTAVIIEPEEYSNTTDSDDVKTSLMKRISGRLYHKPSGRVYNVASPGCEPKVAGEDDLTNEPLSVGKEPSLNMVSTALNEWFGPIRKSVVEYFSRSGKLVVPFIDAMQSPNEVAEEVLEHVTKGPAVKQQQTQSENDNHTVRSMPLTALWATCSLSFTYTKDNTETKVIVGAEAMMRRSHDKANRKKEFHAELSYISIARDIPTKRIRTKLPENWCKMDHYLTLEGVDEDYHDTWEYASKYGKRATEGKCKEYVKDLGTYKFDNVSLDDEWKKVTIAR</sequence>
<feature type="region of interest" description="Disordered" evidence="1">
    <location>
        <begin position="1"/>
        <end position="40"/>
    </location>
</feature>
<evidence type="ECO:0000256" key="1">
    <source>
        <dbReference type="SAM" id="MobiDB-lite"/>
    </source>
</evidence>
<evidence type="ECO:0000313" key="2">
    <source>
        <dbReference type="EMBL" id="KAF4732431.1"/>
    </source>
</evidence>
<dbReference type="EMBL" id="JABANM010014583">
    <property type="protein sequence ID" value="KAF4732431.1"/>
    <property type="molecule type" value="Genomic_DNA"/>
</dbReference>
<dbReference type="Proteomes" id="UP000574390">
    <property type="component" value="Unassembled WGS sequence"/>
</dbReference>
<feature type="compositionally biased region" description="Low complexity" evidence="1">
    <location>
        <begin position="10"/>
        <end position="29"/>
    </location>
</feature>
<dbReference type="Gene3D" id="3.40.50.300">
    <property type="entry name" value="P-loop containing nucleotide triphosphate hydrolases"/>
    <property type="match status" value="1"/>
</dbReference>
<accession>A0A7J6SHY0</accession>
<reference evidence="2 3" key="1">
    <citation type="submission" date="2020-04" db="EMBL/GenBank/DDBJ databases">
        <title>Perkinsus olseni comparative genomics.</title>
        <authorList>
            <person name="Bogema D.R."/>
        </authorList>
    </citation>
    <scope>NUCLEOTIDE SEQUENCE [LARGE SCALE GENOMIC DNA]</scope>
    <source>
        <strain evidence="2">ATCC PRA-205</strain>
    </source>
</reference>
<name>A0A7J6SHY0_PEROL</name>
<comment type="caution">
    <text evidence="2">The sequence shown here is derived from an EMBL/GenBank/DDBJ whole genome shotgun (WGS) entry which is preliminary data.</text>
</comment>
<dbReference type="InterPro" id="IPR027417">
    <property type="entry name" value="P-loop_NTPase"/>
</dbReference>
<proteinExistence type="predicted"/>
<gene>
    <name evidence="2" type="ORF">FOZ62_004942</name>
</gene>
<dbReference type="AlphaFoldDB" id="A0A7J6SHY0"/>
<organism evidence="2 3">
    <name type="scientific">Perkinsus olseni</name>
    <name type="common">Perkinsus atlanticus</name>
    <dbReference type="NCBI Taxonomy" id="32597"/>
    <lineage>
        <taxon>Eukaryota</taxon>
        <taxon>Sar</taxon>
        <taxon>Alveolata</taxon>
        <taxon>Perkinsozoa</taxon>
        <taxon>Perkinsea</taxon>
        <taxon>Perkinsida</taxon>
        <taxon>Perkinsidae</taxon>
        <taxon>Perkinsus</taxon>
    </lineage>
</organism>
<protein>
    <recommendedName>
        <fullName evidence="4">Adenylate kinase</fullName>
    </recommendedName>
</protein>
<evidence type="ECO:0000313" key="3">
    <source>
        <dbReference type="Proteomes" id="UP000574390"/>
    </source>
</evidence>
<feature type="non-terminal residue" evidence="2">
    <location>
        <position position="1"/>
    </location>
</feature>
<evidence type="ECO:0008006" key="4">
    <source>
        <dbReference type="Google" id="ProtNLM"/>
    </source>
</evidence>